<organism evidence="2">
    <name type="scientific">Tanacetum cinerariifolium</name>
    <name type="common">Dalmatian daisy</name>
    <name type="synonym">Chrysanthemum cinerariifolium</name>
    <dbReference type="NCBI Taxonomy" id="118510"/>
    <lineage>
        <taxon>Eukaryota</taxon>
        <taxon>Viridiplantae</taxon>
        <taxon>Streptophyta</taxon>
        <taxon>Embryophyta</taxon>
        <taxon>Tracheophyta</taxon>
        <taxon>Spermatophyta</taxon>
        <taxon>Magnoliopsida</taxon>
        <taxon>eudicotyledons</taxon>
        <taxon>Gunneridae</taxon>
        <taxon>Pentapetalae</taxon>
        <taxon>asterids</taxon>
        <taxon>campanulids</taxon>
        <taxon>Asterales</taxon>
        <taxon>Asteraceae</taxon>
        <taxon>Asteroideae</taxon>
        <taxon>Anthemideae</taxon>
        <taxon>Anthemidinae</taxon>
        <taxon>Tanacetum</taxon>
    </lineage>
</organism>
<reference evidence="2" key="1">
    <citation type="journal article" date="2019" name="Sci. Rep.">
        <title>Draft genome of Tanacetum cinerariifolium, the natural source of mosquito coil.</title>
        <authorList>
            <person name="Yamashiro T."/>
            <person name="Shiraishi A."/>
            <person name="Satake H."/>
            <person name="Nakayama K."/>
        </authorList>
    </citation>
    <scope>NUCLEOTIDE SEQUENCE</scope>
</reference>
<accession>A0A699XXE1</accession>
<protein>
    <submittedName>
        <fullName evidence="2">Uncharacterized protein</fullName>
    </submittedName>
</protein>
<name>A0A699XXE1_TANCI</name>
<feature type="compositionally biased region" description="Low complexity" evidence="1">
    <location>
        <begin position="38"/>
        <end position="53"/>
    </location>
</feature>
<evidence type="ECO:0000313" key="2">
    <source>
        <dbReference type="EMBL" id="GFD62558.1"/>
    </source>
</evidence>
<comment type="caution">
    <text evidence="2">The sequence shown here is derived from an EMBL/GenBank/DDBJ whole genome shotgun (WGS) entry which is preliminary data.</text>
</comment>
<sequence length="60" mass="6002">MDASIDADMGGSSLTVFRALQRRVWERGVQIGDPGACIGSSGSNASASLAEGAKSTVGTT</sequence>
<evidence type="ECO:0000256" key="1">
    <source>
        <dbReference type="SAM" id="MobiDB-lite"/>
    </source>
</evidence>
<gene>
    <name evidence="2" type="ORF">Tci_934527</name>
</gene>
<dbReference type="EMBL" id="BKCJ011932981">
    <property type="protein sequence ID" value="GFD62558.1"/>
    <property type="molecule type" value="Genomic_DNA"/>
</dbReference>
<feature type="region of interest" description="Disordered" evidence="1">
    <location>
        <begin position="38"/>
        <end position="60"/>
    </location>
</feature>
<proteinExistence type="predicted"/>
<feature type="non-terminal residue" evidence="2">
    <location>
        <position position="60"/>
    </location>
</feature>
<dbReference type="AlphaFoldDB" id="A0A699XXE1"/>